<evidence type="ECO:0000313" key="7">
    <source>
        <dbReference type="Proteomes" id="UP000184432"/>
    </source>
</evidence>
<dbReference type="CDD" id="cd04875">
    <property type="entry name" value="ACT_F4HF-DF"/>
    <property type="match status" value="1"/>
</dbReference>
<dbReference type="InterPro" id="IPR045865">
    <property type="entry name" value="ACT-like_dom_sf"/>
</dbReference>
<keyword evidence="1 3" id="KW-0554">One-carbon metabolism</keyword>
<dbReference type="EC" id="3.5.1.10" evidence="3 4"/>
<sequence>MQSGLSWYVYTLKRLLLMKKTTLLINCPDQKGLIATVTNFILEKEGNTIYVEQHVDHALKEFFMRLECEFDSDEKKLARFKESFNTNVAAHHQMHWEMYDTDKKPKMAIFVSKYEHCLYDILGRYASGELHVKIPIIISNHADLKPIADAFNVPFKHIPVTKGNKVEAEREQISVLEEHKIDFIVLARYMQILSSDFVDRYPNKIINIHHSFLPAFPGAKPYHSAYERGVKIIGATSHYVTSDLDEGPIIEQEIVRVSHIHNVQDFILKGRDLEKIVLSRAIKHHIQHKVLVYNNKTVIFS</sequence>
<evidence type="ECO:0000256" key="1">
    <source>
        <dbReference type="ARBA" id="ARBA00022563"/>
    </source>
</evidence>
<dbReference type="PRINTS" id="PR01575">
    <property type="entry name" value="FFH4HYDRLASE"/>
</dbReference>
<accession>A0A1M6KBK4</accession>
<dbReference type="NCBIfam" id="TIGR00655">
    <property type="entry name" value="PurU"/>
    <property type="match status" value="1"/>
</dbReference>
<dbReference type="SUPFAM" id="SSF55021">
    <property type="entry name" value="ACT-like"/>
    <property type="match status" value="1"/>
</dbReference>
<dbReference type="Gene3D" id="3.40.50.170">
    <property type="entry name" value="Formyl transferase, N-terminal domain"/>
    <property type="match status" value="1"/>
</dbReference>
<dbReference type="Proteomes" id="UP000184432">
    <property type="component" value="Unassembled WGS sequence"/>
</dbReference>
<keyword evidence="2 3" id="KW-0378">Hydrolase</keyword>
<dbReference type="GO" id="GO:0008864">
    <property type="term" value="F:formyltetrahydrofolate deformylase activity"/>
    <property type="evidence" value="ECO:0007669"/>
    <property type="project" value="UniProtKB-UniRule"/>
</dbReference>
<dbReference type="AlphaFoldDB" id="A0A1M6KBK4"/>
<evidence type="ECO:0000259" key="5">
    <source>
        <dbReference type="Pfam" id="PF00551"/>
    </source>
</evidence>
<evidence type="ECO:0000256" key="3">
    <source>
        <dbReference type="HAMAP-Rule" id="MF_01927"/>
    </source>
</evidence>
<dbReference type="InterPro" id="IPR041729">
    <property type="entry name" value="Formyl-FH4-Hydrolase_C"/>
</dbReference>
<proteinExistence type="inferred from homology"/>
<evidence type="ECO:0000313" key="6">
    <source>
        <dbReference type="EMBL" id="SHJ56338.1"/>
    </source>
</evidence>
<dbReference type="GO" id="GO:0006189">
    <property type="term" value="P:'de novo' IMP biosynthetic process"/>
    <property type="evidence" value="ECO:0007669"/>
    <property type="project" value="UniProtKB-UniRule"/>
</dbReference>
<keyword evidence="7" id="KW-1185">Reference proteome</keyword>
<comment type="pathway">
    <text evidence="3">Purine metabolism; IMP biosynthesis via de novo pathway; formate from 10-formyl-5,6,7,8-tetrahydrofolate: step 1/1.</text>
</comment>
<comment type="similarity">
    <text evidence="3">Belongs to the PurU family.</text>
</comment>
<dbReference type="InterPro" id="IPR044074">
    <property type="entry name" value="PurU_ACT"/>
</dbReference>
<dbReference type="Pfam" id="PF00551">
    <property type="entry name" value="Formyl_trans_N"/>
    <property type="match status" value="1"/>
</dbReference>
<comment type="catalytic activity">
    <reaction evidence="3">
        <text>(6R)-10-formyltetrahydrofolate + H2O = (6S)-5,6,7,8-tetrahydrofolate + formate + H(+)</text>
        <dbReference type="Rhea" id="RHEA:19833"/>
        <dbReference type="ChEBI" id="CHEBI:15377"/>
        <dbReference type="ChEBI" id="CHEBI:15378"/>
        <dbReference type="ChEBI" id="CHEBI:15740"/>
        <dbReference type="ChEBI" id="CHEBI:57453"/>
        <dbReference type="ChEBI" id="CHEBI:195366"/>
        <dbReference type="EC" id="3.5.1.10"/>
    </reaction>
</comment>
<feature type="active site" evidence="3">
    <location>
        <position position="245"/>
    </location>
</feature>
<organism evidence="6 7">
    <name type="scientific">Aquimarina spongiae</name>
    <dbReference type="NCBI Taxonomy" id="570521"/>
    <lineage>
        <taxon>Bacteria</taxon>
        <taxon>Pseudomonadati</taxon>
        <taxon>Bacteroidota</taxon>
        <taxon>Flavobacteriia</taxon>
        <taxon>Flavobacteriales</taxon>
        <taxon>Flavobacteriaceae</taxon>
        <taxon>Aquimarina</taxon>
    </lineage>
</organism>
<feature type="domain" description="Formyl transferase N-terminal" evidence="5">
    <location>
        <begin position="106"/>
        <end position="282"/>
    </location>
</feature>
<dbReference type="HAMAP" id="MF_01927">
    <property type="entry name" value="PurU"/>
    <property type="match status" value="1"/>
</dbReference>
<name>A0A1M6KBK4_9FLAO</name>
<evidence type="ECO:0000256" key="4">
    <source>
        <dbReference type="NCBIfam" id="TIGR00655"/>
    </source>
</evidence>
<dbReference type="PANTHER" id="PTHR42706:SF1">
    <property type="entry name" value="FORMYLTETRAHYDROFOLATE DEFORMYLASE 2, MITOCHONDRIAL"/>
    <property type="match status" value="1"/>
</dbReference>
<dbReference type="CDD" id="cd08648">
    <property type="entry name" value="FMT_core_Formyl-FH4-Hydrolase_C"/>
    <property type="match status" value="1"/>
</dbReference>
<dbReference type="UniPathway" id="UPA00074">
    <property type="reaction ID" value="UER00170"/>
</dbReference>
<dbReference type="Gene3D" id="3.30.70.260">
    <property type="match status" value="1"/>
</dbReference>
<dbReference type="InterPro" id="IPR002376">
    <property type="entry name" value="Formyl_transf_N"/>
</dbReference>
<evidence type="ECO:0000256" key="2">
    <source>
        <dbReference type="ARBA" id="ARBA00022801"/>
    </source>
</evidence>
<dbReference type="GO" id="GO:0006730">
    <property type="term" value="P:one-carbon metabolic process"/>
    <property type="evidence" value="ECO:0007669"/>
    <property type="project" value="UniProtKB-KW"/>
</dbReference>
<dbReference type="PANTHER" id="PTHR42706">
    <property type="entry name" value="FORMYLTETRAHYDROFOLATE DEFORMYLASE"/>
    <property type="match status" value="1"/>
</dbReference>
<dbReference type="SUPFAM" id="SSF53328">
    <property type="entry name" value="Formyltransferase"/>
    <property type="match status" value="1"/>
</dbReference>
<keyword evidence="3" id="KW-0658">Purine biosynthesis</keyword>
<reference evidence="7" key="1">
    <citation type="submission" date="2016-11" db="EMBL/GenBank/DDBJ databases">
        <authorList>
            <person name="Varghese N."/>
            <person name="Submissions S."/>
        </authorList>
    </citation>
    <scope>NUCLEOTIDE SEQUENCE [LARGE SCALE GENOMIC DNA]</scope>
    <source>
        <strain evidence="7">DSM 22623</strain>
    </source>
</reference>
<dbReference type="STRING" id="570521.SAMN04488508_110183"/>
<dbReference type="InterPro" id="IPR036477">
    <property type="entry name" value="Formyl_transf_N_sf"/>
</dbReference>
<dbReference type="NCBIfam" id="NF004684">
    <property type="entry name" value="PRK06027.1"/>
    <property type="match status" value="1"/>
</dbReference>
<dbReference type="PIRSF" id="PIRSF036480">
    <property type="entry name" value="FormyFH4_hydr"/>
    <property type="match status" value="1"/>
</dbReference>
<dbReference type="InterPro" id="IPR004810">
    <property type="entry name" value="PurU"/>
</dbReference>
<protein>
    <recommendedName>
        <fullName evidence="3 4">Formyltetrahydrofolate deformylase</fullName>
        <ecNumber evidence="3 4">3.5.1.10</ecNumber>
    </recommendedName>
    <alternativeName>
        <fullName evidence="3">Formyl-FH(4) hydrolase</fullName>
    </alternativeName>
</protein>
<gene>
    <name evidence="3" type="primary">purU</name>
    <name evidence="6" type="ORF">SAMN04488508_110183</name>
</gene>
<comment type="function">
    <text evidence="3">Catalyzes the hydrolysis of 10-formyltetrahydrofolate (formyl-FH4) to formate and tetrahydrofolate (FH4).</text>
</comment>
<dbReference type="EMBL" id="FQYP01000010">
    <property type="protein sequence ID" value="SHJ56338.1"/>
    <property type="molecule type" value="Genomic_DNA"/>
</dbReference>